<reference evidence="2" key="1">
    <citation type="submission" date="2022-07" db="EMBL/GenBank/DDBJ databases">
        <title>FELIX.</title>
        <authorList>
            <person name="Wan K.H."/>
            <person name="Park S."/>
            <person name="Lawrence Q."/>
            <person name="Eichenberger J.P."/>
            <person name="Booth B.W."/>
            <person name="Piaggio A.J."/>
            <person name="Chandler J.C."/>
            <person name="Franklin A.B."/>
            <person name="Celniker S.E."/>
        </authorList>
    </citation>
    <scope>NUCLEOTIDE SEQUENCE</scope>
    <source>
        <strain evidence="2">QA-1986 374</strain>
    </source>
</reference>
<feature type="transmembrane region" description="Helical" evidence="1">
    <location>
        <begin position="86"/>
        <end position="104"/>
    </location>
</feature>
<dbReference type="RefSeq" id="WP_256708630.1">
    <property type="nucleotide sequence ID" value="NZ_CP101914.1"/>
</dbReference>
<evidence type="ECO:0000256" key="1">
    <source>
        <dbReference type="SAM" id="Phobius"/>
    </source>
</evidence>
<evidence type="ECO:0000313" key="2">
    <source>
        <dbReference type="EMBL" id="UUI03575.1"/>
    </source>
</evidence>
<evidence type="ECO:0000313" key="3">
    <source>
        <dbReference type="Proteomes" id="UP001059773"/>
    </source>
</evidence>
<keyword evidence="1" id="KW-0472">Membrane</keyword>
<protein>
    <submittedName>
        <fullName evidence="2">Uncharacterized protein</fullName>
    </submittedName>
</protein>
<proteinExistence type="predicted"/>
<keyword evidence="1" id="KW-0812">Transmembrane</keyword>
<feature type="transmembrane region" description="Helical" evidence="1">
    <location>
        <begin position="60"/>
        <end position="80"/>
    </location>
</feature>
<accession>A0ABY5JTB1</accession>
<feature type="transmembrane region" description="Helical" evidence="1">
    <location>
        <begin position="5"/>
        <end position="23"/>
    </location>
</feature>
<gene>
    <name evidence="2" type="ORF">NP439_02445</name>
</gene>
<name>A0ABY5JTB1_9BACI</name>
<dbReference type="Proteomes" id="UP001059773">
    <property type="component" value="Chromosome"/>
</dbReference>
<keyword evidence="3" id="KW-1185">Reference proteome</keyword>
<dbReference type="EMBL" id="CP101914">
    <property type="protein sequence ID" value="UUI03575.1"/>
    <property type="molecule type" value="Genomic_DNA"/>
</dbReference>
<feature type="transmembrane region" description="Helical" evidence="1">
    <location>
        <begin position="35"/>
        <end position="53"/>
    </location>
</feature>
<keyword evidence="1" id="KW-1133">Transmembrane helix</keyword>
<organism evidence="2 3">
    <name type="scientific">Oceanobacillus jeddahense</name>
    <dbReference type="NCBI Taxonomy" id="1462527"/>
    <lineage>
        <taxon>Bacteria</taxon>
        <taxon>Bacillati</taxon>
        <taxon>Bacillota</taxon>
        <taxon>Bacilli</taxon>
        <taxon>Bacillales</taxon>
        <taxon>Bacillaceae</taxon>
        <taxon>Oceanobacillus</taxon>
    </lineage>
</organism>
<sequence>MVLQILSWSMLIIGFIIIIWGFFEFPANEWVGKDFLSFAISGMILIAGGLAILKASAGLIIAAIIIAALLLAVYIWIFQMGAANTLISYVITLALVGWLISLVLK</sequence>